<evidence type="ECO:0000256" key="2">
    <source>
        <dbReference type="SAM" id="MobiDB-lite"/>
    </source>
</evidence>
<organism evidence="5 6">
    <name type="scientific">Pseudomonas putida</name>
    <name type="common">Arthrobacter siderocapsulatus</name>
    <dbReference type="NCBI Taxonomy" id="303"/>
    <lineage>
        <taxon>Bacteria</taxon>
        <taxon>Pseudomonadati</taxon>
        <taxon>Pseudomonadota</taxon>
        <taxon>Gammaproteobacteria</taxon>
        <taxon>Pseudomonadales</taxon>
        <taxon>Pseudomonadaceae</taxon>
        <taxon>Pseudomonas</taxon>
    </lineage>
</organism>
<dbReference type="AlphaFoldDB" id="A0AAD0PFE2"/>
<dbReference type="PANTHER" id="PTHR30451">
    <property type="entry name" value="OUTER MEMBRANE USHER PROTEIN"/>
    <property type="match status" value="1"/>
</dbReference>
<feature type="domain" description="Pilus assembly protein E-set like" evidence="4">
    <location>
        <begin position="270"/>
        <end position="337"/>
    </location>
</feature>
<dbReference type="GO" id="GO:0015473">
    <property type="term" value="F:fimbrial usher porin activity"/>
    <property type="evidence" value="ECO:0007669"/>
    <property type="project" value="InterPro"/>
</dbReference>
<dbReference type="InterPro" id="IPR000015">
    <property type="entry name" value="Fimb_usher"/>
</dbReference>
<dbReference type="Proteomes" id="UP000251617">
    <property type="component" value="Chromosome"/>
</dbReference>
<evidence type="ECO:0000313" key="6">
    <source>
        <dbReference type="Proteomes" id="UP000251617"/>
    </source>
</evidence>
<feature type="region of interest" description="Disordered" evidence="2">
    <location>
        <begin position="550"/>
        <end position="569"/>
    </location>
</feature>
<feature type="region of interest" description="Disordered" evidence="2">
    <location>
        <begin position="448"/>
        <end position="473"/>
    </location>
</feature>
<dbReference type="EMBL" id="CP030750">
    <property type="protein sequence ID" value="AXA26226.1"/>
    <property type="molecule type" value="Genomic_DNA"/>
</dbReference>
<protein>
    <submittedName>
        <fullName evidence="5">Pilus assembly protein PapC</fullName>
    </submittedName>
</protein>
<dbReference type="Pfam" id="PF16967">
    <property type="entry name" value="TcfC"/>
    <property type="match status" value="1"/>
</dbReference>
<evidence type="ECO:0000259" key="4">
    <source>
        <dbReference type="Pfam" id="PF16967"/>
    </source>
</evidence>
<keyword evidence="1" id="KW-0732">Signal</keyword>
<evidence type="ECO:0000256" key="1">
    <source>
        <dbReference type="ARBA" id="ARBA00022729"/>
    </source>
</evidence>
<dbReference type="InterPro" id="IPR032636">
    <property type="entry name" value="Pilus_assem_E-set-like_dom"/>
</dbReference>
<dbReference type="GO" id="GO:0009297">
    <property type="term" value="P:pilus assembly"/>
    <property type="evidence" value="ECO:0007669"/>
    <property type="project" value="InterPro"/>
</dbReference>
<feature type="domain" description="Pilus assembly protein C-terminal" evidence="3">
    <location>
        <begin position="721"/>
        <end position="815"/>
    </location>
</feature>
<sequence length="833" mass="90374">MPIFQPIPAALRHCLLVGACIALMPRIGLAASATLGRVEGLPREFEGHFFDVPLAVRVDLDGRYLGDAMVVLGRDEQVQLLEFTETDESREPESLRQRWQERLARPRPLGDCLQDCPDGLQAVHYSLVNSQLSLLTLQAESAGQVPRFHRPPEQGSTGLLLRNQLNLVGDGRGGTGRFALQGQGSIGHWTALADGQLDRGSEADASTRYHVEQLYAERLVEDHFYRLGYFTPSAQGLTRQPRLNGASPDTTLGLMFGSSDGLALDTGMPSTTPIYVTPDRPAIVEIYRNGVLINSQPVQPGLQTLDTRVLPGGIYEVEVRLVEDGQVTSRDQAFIYKPSNWSSRGGRWRYNVYLGRQSSVLSNWSREHDDSLSGGILANYLLHPRAVVGVSVQQIDEQQQFGTSLDWDVHERFKLYGNLYQARGYGNGYDLQAVGNLETTSLVASHSRSWLTPQTTTQRPHAAQATRQTSVSLSQRLDPRHTANLRVSHSSGASEGLGLDLGWSYYGRLFGSDANWRLSVFDRPGTLATGESRSRGVNLALSMSLGGGKGRRVSATVGTRTSRDGGRDINTSLTYQQDLEFGPLRSVGATMSADRYGVGLGGDTQFENEVMHGDAYVQQSSYNGEFSGGVNLESLLALGGGKVALSGQYLPHQAGLIVDVDSDLPDLKLHAEDPNGSTAVLRPGRNVIPVAAYKPGSVQFDFEGIDPTAALIQPASLDYHLNRGGIAYRQLRVMRTVTVLGRLFDDKGQPLRGAQVINHASRSVTEVDGFFAVEMSESTPTLEVRLKGAAVCLLALDPSRLVREGDVLLAGDQQCKPGELAGEGGPATDARSG</sequence>
<gene>
    <name evidence="5" type="ORF">C1S65_19710</name>
</gene>
<reference evidence="5 6" key="1">
    <citation type="submission" date="2018-06" db="EMBL/GenBank/DDBJ databases">
        <title>The genome of Pseudomonas putida NX-1, a lignin degrader.</title>
        <authorList>
            <person name="Xu Z."/>
        </authorList>
    </citation>
    <scope>NUCLEOTIDE SEQUENCE [LARGE SCALE GENOMIC DNA]</scope>
    <source>
        <strain evidence="5 6">NX-1</strain>
    </source>
</reference>
<dbReference type="GO" id="GO:0009279">
    <property type="term" value="C:cell outer membrane"/>
    <property type="evidence" value="ECO:0007669"/>
    <property type="project" value="TreeGrafter"/>
</dbReference>
<dbReference type="InterPro" id="IPR031917">
    <property type="entry name" value="Pilus_assem_C"/>
</dbReference>
<accession>A0AAD0PFE2</accession>
<dbReference type="Pfam" id="PF15976">
    <property type="entry name" value="CooC_C"/>
    <property type="match status" value="1"/>
</dbReference>
<name>A0AAD0PFE2_PSEPU</name>
<evidence type="ECO:0000313" key="5">
    <source>
        <dbReference type="EMBL" id="AXA26226.1"/>
    </source>
</evidence>
<proteinExistence type="predicted"/>
<dbReference type="PANTHER" id="PTHR30451:SF5">
    <property type="entry name" value="SLR0019 PROTEIN"/>
    <property type="match status" value="1"/>
</dbReference>
<evidence type="ECO:0000259" key="3">
    <source>
        <dbReference type="Pfam" id="PF15976"/>
    </source>
</evidence>